<reference evidence="6 7" key="1">
    <citation type="submission" date="2019-03" db="EMBL/GenBank/DDBJ databases">
        <title>Genomic Encyclopedia of Type Strains, Phase IV (KMG-IV): sequencing the most valuable type-strain genomes for metagenomic binning, comparative biology and taxonomic classification.</title>
        <authorList>
            <person name="Goeker M."/>
        </authorList>
    </citation>
    <scope>NUCLEOTIDE SEQUENCE [LARGE SCALE GENOMIC DNA]</scope>
    <source>
        <strain evidence="6 7">DSM 25964</strain>
    </source>
</reference>
<protein>
    <submittedName>
        <fullName evidence="6">Putative multiple sugar transport system substrate-binding protein</fullName>
    </submittedName>
</protein>
<keyword evidence="6" id="KW-0813">Transport</keyword>
<dbReference type="InterPro" id="IPR050555">
    <property type="entry name" value="Bact_Solute-Bind_Prot2"/>
</dbReference>
<evidence type="ECO:0000256" key="2">
    <source>
        <dbReference type="ARBA" id="ARBA00022729"/>
    </source>
</evidence>
<gene>
    <name evidence="6" type="ORF">C8D99_103138</name>
</gene>
<dbReference type="InterPro" id="IPR025997">
    <property type="entry name" value="SBP_2_dom"/>
</dbReference>
<dbReference type="InterPro" id="IPR049784">
    <property type="entry name" value="ChvE-like"/>
</dbReference>
<keyword evidence="4" id="KW-1133">Transmembrane helix</keyword>
<evidence type="ECO:0000313" key="6">
    <source>
        <dbReference type="EMBL" id="TDY62918.1"/>
    </source>
</evidence>
<keyword evidence="4" id="KW-0812">Transmembrane</keyword>
<keyword evidence="4" id="KW-0472">Membrane</keyword>
<keyword evidence="7" id="KW-1185">Reference proteome</keyword>
<sequence>MPLPLQTTGLPCRKGMRNEGASPGEDEKGQRPLKKAEEGVWIVMKKVLLALFALVLVFSSAALAADLVGVAMPTQSLQRWNEDGANMKKILEEKGYKVDLQYAENNVSTQISQLENMITKGCKVLIIASIDGTVLSDVLASAAAAKIPVIAYDRLIRQTPNVDYYATFDNFKVGVIQGKFIEEKLGLKEGKGPFNIEFFGGSPDDNNAYFFNGGAMSVLQPYLDSGKLVCQSGQTKMEQIAILGWKSEDAQARMDNLISKSYTDKKLHVVLSPNDSLAYGVAASLDNNGYIPGKDWPIITGQDCDRANVKNMIAGKQSMSVFKDTRALAAKVAEMVGDIMQGKAPEVNDTKTYDNGVKVVPSYLLEPVFADVNNYKALLLDSGYYKEEELK</sequence>
<dbReference type="SUPFAM" id="SSF53822">
    <property type="entry name" value="Periplasmic binding protein-like I"/>
    <property type="match status" value="1"/>
</dbReference>
<comment type="subcellular location">
    <subcellularLocation>
        <location evidence="1">Cell envelope</location>
    </subcellularLocation>
</comment>
<accession>A0A4R8MD39</accession>
<evidence type="ECO:0000313" key="7">
    <source>
        <dbReference type="Proteomes" id="UP000295066"/>
    </source>
</evidence>
<dbReference type="AlphaFoldDB" id="A0A4R8MD39"/>
<comment type="caution">
    <text evidence="6">The sequence shown here is derived from an EMBL/GenBank/DDBJ whole genome shotgun (WGS) entry which is preliminary data.</text>
</comment>
<feature type="region of interest" description="Disordered" evidence="3">
    <location>
        <begin position="1"/>
        <end position="32"/>
    </location>
</feature>
<dbReference type="InterPro" id="IPR028082">
    <property type="entry name" value="Peripla_BP_I"/>
</dbReference>
<keyword evidence="6" id="KW-0762">Sugar transport</keyword>
<dbReference type="CDD" id="cd19994">
    <property type="entry name" value="PBP1_ChvE"/>
    <property type="match status" value="1"/>
</dbReference>
<evidence type="ECO:0000256" key="4">
    <source>
        <dbReference type="SAM" id="Phobius"/>
    </source>
</evidence>
<dbReference type="PANTHER" id="PTHR30036">
    <property type="entry name" value="D-XYLOSE-BINDING PERIPLASMIC PROTEIN"/>
    <property type="match status" value="1"/>
</dbReference>
<dbReference type="NCBIfam" id="NF040907">
    <property type="entry name" value="ChvE"/>
    <property type="match status" value="1"/>
</dbReference>
<dbReference type="GO" id="GO:0030288">
    <property type="term" value="C:outer membrane-bounded periplasmic space"/>
    <property type="evidence" value="ECO:0007669"/>
    <property type="project" value="TreeGrafter"/>
</dbReference>
<feature type="transmembrane region" description="Helical" evidence="4">
    <location>
        <begin position="47"/>
        <end position="71"/>
    </location>
</feature>
<evidence type="ECO:0000256" key="1">
    <source>
        <dbReference type="ARBA" id="ARBA00004196"/>
    </source>
</evidence>
<dbReference type="Proteomes" id="UP000295066">
    <property type="component" value="Unassembled WGS sequence"/>
</dbReference>
<organism evidence="6 7">
    <name type="scientific">Aminivibrio pyruvatiphilus</name>
    <dbReference type="NCBI Taxonomy" id="1005740"/>
    <lineage>
        <taxon>Bacteria</taxon>
        <taxon>Thermotogati</taxon>
        <taxon>Synergistota</taxon>
        <taxon>Synergistia</taxon>
        <taxon>Synergistales</taxon>
        <taxon>Aminobacteriaceae</taxon>
        <taxon>Aminivibrio</taxon>
    </lineage>
</organism>
<dbReference type="Gene3D" id="3.40.50.2300">
    <property type="match status" value="2"/>
</dbReference>
<proteinExistence type="predicted"/>
<name>A0A4R8MD39_9BACT</name>
<evidence type="ECO:0000259" key="5">
    <source>
        <dbReference type="Pfam" id="PF13407"/>
    </source>
</evidence>
<evidence type="ECO:0000256" key="3">
    <source>
        <dbReference type="SAM" id="MobiDB-lite"/>
    </source>
</evidence>
<feature type="domain" description="Periplasmic binding protein" evidence="5">
    <location>
        <begin position="68"/>
        <end position="343"/>
    </location>
</feature>
<dbReference type="Pfam" id="PF13407">
    <property type="entry name" value="Peripla_BP_4"/>
    <property type="match status" value="1"/>
</dbReference>
<dbReference type="EMBL" id="SORI01000003">
    <property type="protein sequence ID" value="TDY62918.1"/>
    <property type="molecule type" value="Genomic_DNA"/>
</dbReference>
<keyword evidence="2" id="KW-0732">Signal</keyword>
<dbReference type="GO" id="GO:0030246">
    <property type="term" value="F:carbohydrate binding"/>
    <property type="evidence" value="ECO:0007669"/>
    <property type="project" value="TreeGrafter"/>
</dbReference>
<dbReference type="PANTHER" id="PTHR30036:SF1">
    <property type="entry name" value="D-XYLOSE-BINDING PERIPLASMIC PROTEIN"/>
    <property type="match status" value="1"/>
</dbReference>